<dbReference type="AlphaFoldDB" id="A0A6P7HFG7"/>
<proteinExistence type="predicted"/>
<dbReference type="InterPro" id="IPR018499">
    <property type="entry name" value="Tetraspanin/Peripherin"/>
</dbReference>
<accession>A0A6P7HFG7</accession>
<dbReference type="RefSeq" id="XP_028254290.1">
    <property type="nucleotide sequence ID" value="XM_028398489.1"/>
</dbReference>
<feature type="transmembrane region" description="Helical" evidence="5">
    <location>
        <begin position="220"/>
        <end position="249"/>
    </location>
</feature>
<dbReference type="Pfam" id="PF00335">
    <property type="entry name" value="Tetraspanin"/>
    <property type="match status" value="1"/>
</dbReference>
<dbReference type="Proteomes" id="UP000515145">
    <property type="component" value="Chromosome 2"/>
</dbReference>
<dbReference type="InterPro" id="IPR008952">
    <property type="entry name" value="Tetraspanin_EC2_sf"/>
</dbReference>
<gene>
    <name evidence="7" type="primary">LOC114429874</name>
</gene>
<dbReference type="SUPFAM" id="SSF48652">
    <property type="entry name" value="Tetraspanin"/>
    <property type="match status" value="1"/>
</dbReference>
<organism evidence="6 7">
    <name type="scientific">Parambassis ranga</name>
    <name type="common">Indian glassy fish</name>
    <dbReference type="NCBI Taxonomy" id="210632"/>
    <lineage>
        <taxon>Eukaryota</taxon>
        <taxon>Metazoa</taxon>
        <taxon>Chordata</taxon>
        <taxon>Craniata</taxon>
        <taxon>Vertebrata</taxon>
        <taxon>Euteleostomi</taxon>
        <taxon>Actinopterygii</taxon>
        <taxon>Neopterygii</taxon>
        <taxon>Teleostei</taxon>
        <taxon>Neoteleostei</taxon>
        <taxon>Acanthomorphata</taxon>
        <taxon>Ovalentaria</taxon>
        <taxon>Ambassidae</taxon>
        <taxon>Parambassis</taxon>
    </lineage>
</organism>
<reference evidence="7" key="1">
    <citation type="submission" date="2025-08" db="UniProtKB">
        <authorList>
            <consortium name="RefSeq"/>
        </authorList>
    </citation>
    <scope>IDENTIFICATION</scope>
</reference>
<evidence type="ECO:0000256" key="1">
    <source>
        <dbReference type="ARBA" id="ARBA00004141"/>
    </source>
</evidence>
<dbReference type="Gene3D" id="1.10.1450.10">
    <property type="entry name" value="Tetraspanin"/>
    <property type="match status" value="1"/>
</dbReference>
<keyword evidence="6" id="KW-1185">Reference proteome</keyword>
<evidence type="ECO:0000313" key="6">
    <source>
        <dbReference type="Proteomes" id="UP000515145"/>
    </source>
</evidence>
<dbReference type="GeneID" id="114429874"/>
<feature type="transmembrane region" description="Helical" evidence="5">
    <location>
        <begin position="16"/>
        <end position="37"/>
    </location>
</feature>
<protein>
    <submittedName>
        <fullName evidence="7">Uncharacterized protein LOC114429874</fullName>
    </submittedName>
</protein>
<sequence>MSATNNKEKFRKPRPILWTATSLIIMYMVWCIVVPILTTTGHLYSIQSPECLNNTEFESRRHYEQKIVCLWSSLNLALCIILLLKVWIKRFVHVCVFLIIVGVIMICTFDTIQKNEIQGMENLKKHYLALLTHNNTENMLMDKNCDIFTNMYHWQTKFKCCGLESYQDWNSVIPDSCLCEGEDNKSGCVGAGDTLVYEKPCFPIVVSLAEKQRSTFQMIVTVWVVIIGVPFAIFLFIGIILLICVILRMNSSHCRYVLKRWKDKICANKKVPVVFIRKNNNNQTAEEKVEEQHTIMYPHDACVDITQCPPSDNPVIMIPLSLLRRLQEELDPPPVQHKVQNEKCHCIFPPSPRIRPFYTVLVDDDSPLLPGNAVVVDAHKPTQECYWSEGHRAFEVREIVWPQVKMQDTTEPNNG</sequence>
<evidence type="ECO:0000256" key="2">
    <source>
        <dbReference type="ARBA" id="ARBA00022692"/>
    </source>
</evidence>
<feature type="transmembrane region" description="Helical" evidence="5">
    <location>
        <begin position="91"/>
        <end position="112"/>
    </location>
</feature>
<keyword evidence="4 5" id="KW-0472">Membrane</keyword>
<evidence type="ECO:0000313" key="7">
    <source>
        <dbReference type="RefSeq" id="XP_028254290.1"/>
    </source>
</evidence>
<name>A0A6P7HFG7_9TELE</name>
<dbReference type="GO" id="GO:0016020">
    <property type="term" value="C:membrane"/>
    <property type="evidence" value="ECO:0007669"/>
    <property type="project" value="UniProtKB-SubCell"/>
</dbReference>
<evidence type="ECO:0000256" key="4">
    <source>
        <dbReference type="ARBA" id="ARBA00023136"/>
    </source>
</evidence>
<keyword evidence="2 5" id="KW-0812">Transmembrane</keyword>
<evidence type="ECO:0000256" key="5">
    <source>
        <dbReference type="SAM" id="Phobius"/>
    </source>
</evidence>
<comment type="subcellular location">
    <subcellularLocation>
        <location evidence="1">Membrane</location>
        <topology evidence="1">Multi-pass membrane protein</topology>
    </subcellularLocation>
</comment>
<dbReference type="InParanoid" id="A0A6P7HFG7"/>
<dbReference type="OrthoDB" id="438211at2759"/>
<feature type="transmembrane region" description="Helical" evidence="5">
    <location>
        <begin position="67"/>
        <end position="85"/>
    </location>
</feature>
<keyword evidence="3 5" id="KW-1133">Transmembrane helix</keyword>
<evidence type="ECO:0000256" key="3">
    <source>
        <dbReference type="ARBA" id="ARBA00022989"/>
    </source>
</evidence>